<dbReference type="GeneID" id="106672563"/>
<name>A0A8I6SEX3_CIMLE</name>
<dbReference type="RefSeq" id="XP_014259574.1">
    <property type="nucleotide sequence ID" value="XM_014404088.2"/>
</dbReference>
<evidence type="ECO:0000313" key="1">
    <source>
        <dbReference type="EnsemblMetazoa" id="XP_014259574.1"/>
    </source>
</evidence>
<organism evidence="1 2">
    <name type="scientific">Cimex lectularius</name>
    <name type="common">Bed bug</name>
    <name type="synonym">Acanthia lectularia</name>
    <dbReference type="NCBI Taxonomy" id="79782"/>
    <lineage>
        <taxon>Eukaryota</taxon>
        <taxon>Metazoa</taxon>
        <taxon>Ecdysozoa</taxon>
        <taxon>Arthropoda</taxon>
        <taxon>Hexapoda</taxon>
        <taxon>Insecta</taxon>
        <taxon>Pterygota</taxon>
        <taxon>Neoptera</taxon>
        <taxon>Paraneoptera</taxon>
        <taxon>Hemiptera</taxon>
        <taxon>Heteroptera</taxon>
        <taxon>Panheteroptera</taxon>
        <taxon>Cimicomorpha</taxon>
        <taxon>Cimicidae</taxon>
        <taxon>Cimex</taxon>
    </lineage>
</organism>
<dbReference type="OrthoDB" id="8190439at2759"/>
<protein>
    <submittedName>
        <fullName evidence="1">Uncharacterized protein</fullName>
    </submittedName>
</protein>
<reference evidence="1" key="1">
    <citation type="submission" date="2022-01" db="UniProtKB">
        <authorList>
            <consortium name="EnsemblMetazoa"/>
        </authorList>
    </citation>
    <scope>IDENTIFICATION</scope>
</reference>
<dbReference type="Proteomes" id="UP000494040">
    <property type="component" value="Unassembled WGS sequence"/>
</dbReference>
<proteinExistence type="predicted"/>
<keyword evidence="2" id="KW-1185">Reference proteome</keyword>
<dbReference type="KEGG" id="clec:106672563"/>
<accession>A0A8I6SEX3</accession>
<evidence type="ECO:0000313" key="2">
    <source>
        <dbReference type="Proteomes" id="UP000494040"/>
    </source>
</evidence>
<dbReference type="AlphaFoldDB" id="A0A8I6SEX3"/>
<sequence>MDLLYMNETINYYSVRGPIYNKYDNWGQNNAKETVYKSKPQGHTNKNNCQLCREKQKRSLSNYIRSKSIECSTRGSIPEEEEINHNANN</sequence>
<dbReference type="EnsemblMetazoa" id="XM_014404088.2">
    <property type="protein sequence ID" value="XP_014259574.1"/>
    <property type="gene ID" value="LOC106672563"/>
</dbReference>
<dbReference type="OMA" id="DMHEHEL"/>